<protein>
    <submittedName>
        <fullName evidence="2">Uncharacterized protein</fullName>
    </submittedName>
</protein>
<proteinExistence type="predicted"/>
<gene>
    <name evidence="2" type="ORF">UY19_C0018G0032</name>
</gene>
<sequence length="296" mass="32701">MLTAFAIVLGGVGLMPYDPGQIVWTVFFASICCYLFNWFFVILFHAKQNPESRWITALILALVIGPISGAQGALVLFVASFVAMGSKYVLAYERRHIFNPAAIGIITAAFFLGQGASWWIGNVYMIPMIVIGGLVIAYKIKRLMMVGVFVGVFITATALLAGVSWASFAVGWRTLINVPAFTPALFFAFVMLVEPLTSPQDNRLRYAYASFVATLGVGYGFFAGTAPYTLELALLSGNIFNRAFLFSPLITLHLRKREEVAKDVISFLFEPSRPVSFLPGQFMQWELPHRHADSRG</sequence>
<dbReference type="Gene3D" id="2.40.30.10">
    <property type="entry name" value="Translation factors"/>
    <property type="match status" value="1"/>
</dbReference>
<feature type="transmembrane region" description="Helical" evidence="1">
    <location>
        <begin position="58"/>
        <end position="84"/>
    </location>
</feature>
<feature type="non-terminal residue" evidence="2">
    <location>
        <position position="296"/>
    </location>
</feature>
<feature type="transmembrane region" description="Helical" evidence="1">
    <location>
        <begin position="145"/>
        <end position="168"/>
    </location>
</feature>
<feature type="transmembrane region" description="Helical" evidence="1">
    <location>
        <begin position="22"/>
        <end position="46"/>
    </location>
</feature>
<keyword evidence="1" id="KW-0472">Membrane</keyword>
<organism evidence="2 3">
    <name type="scientific">Candidatus Wolfebacteria bacterium GW2011_GWA2_47_9b</name>
    <dbReference type="NCBI Taxonomy" id="1619005"/>
    <lineage>
        <taxon>Bacteria</taxon>
        <taxon>Candidatus Wolfeibacteriota</taxon>
    </lineage>
</organism>
<evidence type="ECO:0000313" key="2">
    <source>
        <dbReference type="EMBL" id="KKU89187.1"/>
    </source>
</evidence>
<dbReference type="AlphaFoldDB" id="A0A0G1U534"/>
<name>A0A0G1U534_9BACT</name>
<feature type="transmembrane region" description="Helical" evidence="1">
    <location>
        <begin position="206"/>
        <end position="226"/>
    </location>
</feature>
<reference evidence="2 3" key="1">
    <citation type="journal article" date="2015" name="Nature">
        <title>rRNA introns, odd ribosomes, and small enigmatic genomes across a large radiation of phyla.</title>
        <authorList>
            <person name="Brown C.T."/>
            <person name="Hug L.A."/>
            <person name="Thomas B.C."/>
            <person name="Sharon I."/>
            <person name="Castelle C.J."/>
            <person name="Singh A."/>
            <person name="Wilkins M.J."/>
            <person name="Williams K.H."/>
            <person name="Banfield J.F."/>
        </authorList>
    </citation>
    <scope>NUCLEOTIDE SEQUENCE [LARGE SCALE GENOMIC DNA]</scope>
</reference>
<evidence type="ECO:0000256" key="1">
    <source>
        <dbReference type="SAM" id="Phobius"/>
    </source>
</evidence>
<comment type="caution">
    <text evidence="2">The sequence shown here is derived from an EMBL/GenBank/DDBJ whole genome shotgun (WGS) entry which is preliminary data.</text>
</comment>
<accession>A0A0G1U534</accession>
<evidence type="ECO:0000313" key="3">
    <source>
        <dbReference type="Proteomes" id="UP000033882"/>
    </source>
</evidence>
<feature type="transmembrane region" description="Helical" evidence="1">
    <location>
        <begin position="174"/>
        <end position="194"/>
    </location>
</feature>
<dbReference type="EMBL" id="LCPB01000018">
    <property type="protein sequence ID" value="KKU89187.1"/>
    <property type="molecule type" value="Genomic_DNA"/>
</dbReference>
<keyword evidence="1" id="KW-1133">Transmembrane helix</keyword>
<feature type="transmembrane region" description="Helical" evidence="1">
    <location>
        <begin position="119"/>
        <end position="138"/>
    </location>
</feature>
<keyword evidence="1" id="KW-0812">Transmembrane</keyword>
<dbReference type="Proteomes" id="UP000033882">
    <property type="component" value="Unassembled WGS sequence"/>
</dbReference>